<dbReference type="InterPro" id="IPR036640">
    <property type="entry name" value="ABC1_TM_sf"/>
</dbReference>
<keyword evidence="7 8" id="KW-0472">Membrane</keyword>
<dbReference type="SMART" id="SM00382">
    <property type="entry name" value="AAA"/>
    <property type="match status" value="1"/>
</dbReference>
<evidence type="ECO:0000259" key="9">
    <source>
        <dbReference type="PROSITE" id="PS50893"/>
    </source>
</evidence>
<feature type="transmembrane region" description="Helical" evidence="8">
    <location>
        <begin position="388"/>
        <end position="408"/>
    </location>
</feature>
<dbReference type="GO" id="GO:0140359">
    <property type="term" value="F:ABC-type transporter activity"/>
    <property type="evidence" value="ECO:0007669"/>
    <property type="project" value="InterPro"/>
</dbReference>
<reference evidence="11" key="1">
    <citation type="submission" date="2022-08" db="EMBL/GenBank/DDBJ databases">
        <title>The genomic sequence of strain Paenibacillus sp. SCIV0701.</title>
        <authorList>
            <person name="Zhao H."/>
        </authorList>
    </citation>
    <scope>NUCLEOTIDE SEQUENCE</scope>
    <source>
        <strain evidence="11">SCIV0701</strain>
    </source>
</reference>
<evidence type="ECO:0000256" key="7">
    <source>
        <dbReference type="ARBA" id="ARBA00023136"/>
    </source>
</evidence>
<dbReference type="Pfam" id="PF00005">
    <property type="entry name" value="ABC_tran"/>
    <property type="match status" value="1"/>
</dbReference>
<dbReference type="InterPro" id="IPR011527">
    <property type="entry name" value="ABC1_TM_dom"/>
</dbReference>
<feature type="domain" description="ABC transporter" evidence="9">
    <location>
        <begin position="458"/>
        <end position="692"/>
    </location>
</feature>
<dbReference type="GO" id="GO:0005524">
    <property type="term" value="F:ATP binding"/>
    <property type="evidence" value="ECO:0007669"/>
    <property type="project" value="UniProtKB-KW"/>
</dbReference>
<dbReference type="InterPro" id="IPR003593">
    <property type="entry name" value="AAA+_ATPase"/>
</dbReference>
<feature type="transmembrane region" description="Helical" evidence="8">
    <location>
        <begin position="177"/>
        <end position="197"/>
    </location>
</feature>
<dbReference type="PANTHER" id="PTHR24221">
    <property type="entry name" value="ATP-BINDING CASSETTE SUB-FAMILY B"/>
    <property type="match status" value="1"/>
</dbReference>
<dbReference type="EMBL" id="JANIPJ010000004">
    <property type="protein sequence ID" value="MCR2803745.1"/>
    <property type="molecule type" value="Genomic_DNA"/>
</dbReference>
<evidence type="ECO:0000256" key="2">
    <source>
        <dbReference type="ARBA" id="ARBA00022448"/>
    </source>
</evidence>
<feature type="transmembrane region" description="Helical" evidence="8">
    <location>
        <begin position="32"/>
        <end position="53"/>
    </location>
</feature>
<feature type="domain" description="ABC transmembrane type-1" evidence="10">
    <location>
        <begin position="33"/>
        <end position="423"/>
    </location>
</feature>
<dbReference type="SUPFAM" id="SSF52540">
    <property type="entry name" value="P-loop containing nucleoside triphosphate hydrolases"/>
    <property type="match status" value="1"/>
</dbReference>
<organism evidence="11 12">
    <name type="scientific">Paenibacillus soyae</name>
    <dbReference type="NCBI Taxonomy" id="2969249"/>
    <lineage>
        <taxon>Bacteria</taxon>
        <taxon>Bacillati</taxon>
        <taxon>Bacillota</taxon>
        <taxon>Bacilli</taxon>
        <taxon>Bacillales</taxon>
        <taxon>Paenibacillaceae</taxon>
        <taxon>Paenibacillus</taxon>
    </lineage>
</organism>
<proteinExistence type="predicted"/>
<gene>
    <name evidence="11" type="ORF">NQZ67_07600</name>
</gene>
<dbReference type="RefSeq" id="WP_257444299.1">
    <property type="nucleotide sequence ID" value="NZ_JANIPJ010000004.1"/>
</dbReference>
<comment type="subcellular location">
    <subcellularLocation>
        <location evidence="1">Cell membrane</location>
        <topology evidence="1">Multi-pass membrane protein</topology>
    </subcellularLocation>
</comment>
<keyword evidence="12" id="KW-1185">Reference proteome</keyword>
<feature type="transmembrane region" description="Helical" evidence="8">
    <location>
        <begin position="363"/>
        <end position="382"/>
    </location>
</feature>
<evidence type="ECO:0000256" key="4">
    <source>
        <dbReference type="ARBA" id="ARBA00022741"/>
    </source>
</evidence>
<feature type="transmembrane region" description="Helical" evidence="8">
    <location>
        <begin position="265"/>
        <end position="298"/>
    </location>
</feature>
<dbReference type="SUPFAM" id="SSF90123">
    <property type="entry name" value="ABC transporter transmembrane region"/>
    <property type="match status" value="1"/>
</dbReference>
<dbReference type="Pfam" id="PF00664">
    <property type="entry name" value="ABC_membrane"/>
    <property type="match status" value="1"/>
</dbReference>
<dbReference type="Gene3D" id="3.40.50.300">
    <property type="entry name" value="P-loop containing nucleotide triphosphate hydrolases"/>
    <property type="match status" value="1"/>
</dbReference>
<evidence type="ECO:0000256" key="1">
    <source>
        <dbReference type="ARBA" id="ARBA00004651"/>
    </source>
</evidence>
<keyword evidence="4" id="KW-0547">Nucleotide-binding</keyword>
<dbReference type="AlphaFoldDB" id="A0A9X2MNX2"/>
<dbReference type="Proteomes" id="UP001141950">
    <property type="component" value="Unassembled WGS sequence"/>
</dbReference>
<dbReference type="PROSITE" id="PS50893">
    <property type="entry name" value="ABC_TRANSPORTER_2"/>
    <property type="match status" value="1"/>
</dbReference>
<accession>A0A9X2MNX2</accession>
<dbReference type="GO" id="GO:0016887">
    <property type="term" value="F:ATP hydrolysis activity"/>
    <property type="evidence" value="ECO:0007669"/>
    <property type="project" value="InterPro"/>
</dbReference>
<dbReference type="InterPro" id="IPR039421">
    <property type="entry name" value="Type_1_exporter"/>
</dbReference>
<dbReference type="CDD" id="cd18544">
    <property type="entry name" value="ABC_6TM_TmrA_like"/>
    <property type="match status" value="1"/>
</dbReference>
<protein>
    <submittedName>
        <fullName evidence="11">ABC transporter ATP-binding protein/permease</fullName>
    </submittedName>
</protein>
<dbReference type="CDD" id="cd03254">
    <property type="entry name" value="ABCC_Glucan_exporter_like"/>
    <property type="match status" value="1"/>
</dbReference>
<evidence type="ECO:0000256" key="8">
    <source>
        <dbReference type="SAM" id="Phobius"/>
    </source>
</evidence>
<evidence type="ECO:0000256" key="3">
    <source>
        <dbReference type="ARBA" id="ARBA00022692"/>
    </source>
</evidence>
<dbReference type="PANTHER" id="PTHR24221:SF587">
    <property type="entry name" value="ABC TRANSPORTER RELATED"/>
    <property type="match status" value="1"/>
</dbReference>
<evidence type="ECO:0000313" key="12">
    <source>
        <dbReference type="Proteomes" id="UP001141950"/>
    </source>
</evidence>
<dbReference type="PROSITE" id="PS00211">
    <property type="entry name" value="ABC_TRANSPORTER_1"/>
    <property type="match status" value="1"/>
</dbReference>
<dbReference type="InterPro" id="IPR017871">
    <property type="entry name" value="ABC_transporter-like_CS"/>
</dbReference>
<keyword evidence="3 8" id="KW-0812">Transmembrane</keyword>
<dbReference type="InterPro" id="IPR003439">
    <property type="entry name" value="ABC_transporter-like_ATP-bd"/>
</dbReference>
<comment type="caution">
    <text evidence="11">The sequence shown here is derived from an EMBL/GenBank/DDBJ whole genome shotgun (WGS) entry which is preliminary data.</text>
</comment>
<dbReference type="InterPro" id="IPR027417">
    <property type="entry name" value="P-loop_NTPase"/>
</dbReference>
<evidence type="ECO:0000259" key="10">
    <source>
        <dbReference type="PROSITE" id="PS50929"/>
    </source>
</evidence>
<evidence type="ECO:0000256" key="6">
    <source>
        <dbReference type="ARBA" id="ARBA00022989"/>
    </source>
</evidence>
<sequence>MDIHDEKKQRNVKDALLWRKMLAFAGPYWKNILLSFLFALLIAITAVCQPLIVKTAIDDRIGGIGKPMVYTVDASRIPELERDKRIYGEPVQLGDAVYFRAKQTENSWPEGVYPAQIAEVDDRYILAEGWLGKAEGLQWTGSGGEAVLKSEEGTEWQGTVLTDDDVSAFRKQDYAGFVWIAALFLLSVVVSGLFTYWQANLLQNTGQKIIYDMRERMFSHLAKLQTSYYDRNPVGRLVTRVAYDVEAINQLFSQVIVNLAKEVLLLFGIAGIMLYLHLELALVSFAVIPLLLIATFYFKGMIRDAQRVARVMLSRLNSFLAESLSGMSLIQMFTRESKQLEQFDAFNIAHYKAGMRGTVNNSVFNPLIAFFGNLALAIVVWYGGQSVLAAGVTFGIVYAFTTYVRQFFQPLTALSDRYTQIQTALASAERIFELLEEKPTIASPPQPLKLEKPLQGSIVFDRVWFAYEPEQWVLRDISFEAKPGETVAFVGATGAGKSSIIGLINRFYDIQEGTVKLDGRDLRELELEQLRTSIGVIQQDPFVFSGNVYDNIRMNRPEVSDEEIRMAAKLLEMEDFIMRLPQQYETRIGEQGMRLSSGQQQLLAFLRVFVSNPDVLILDEATAHVDTETEQTLQRGLMKLSQGRTTLIVAHRLSTIQHADRIIVMHKGRIQETGTHAELMRLGGAYRKLVELQYSEGSGAVRTQNAR</sequence>
<dbReference type="FunFam" id="3.40.50.300:FF:000287">
    <property type="entry name" value="Multidrug ABC transporter ATP-binding protein"/>
    <property type="match status" value="1"/>
</dbReference>
<dbReference type="PROSITE" id="PS50929">
    <property type="entry name" value="ABC_TM1F"/>
    <property type="match status" value="1"/>
</dbReference>
<evidence type="ECO:0000313" key="11">
    <source>
        <dbReference type="EMBL" id="MCR2803745.1"/>
    </source>
</evidence>
<keyword evidence="5 11" id="KW-0067">ATP-binding</keyword>
<name>A0A9X2MNX2_9BACL</name>
<keyword evidence="6 8" id="KW-1133">Transmembrane helix</keyword>
<evidence type="ECO:0000256" key="5">
    <source>
        <dbReference type="ARBA" id="ARBA00022840"/>
    </source>
</evidence>
<dbReference type="GO" id="GO:0005886">
    <property type="term" value="C:plasma membrane"/>
    <property type="evidence" value="ECO:0007669"/>
    <property type="project" value="UniProtKB-SubCell"/>
</dbReference>
<dbReference type="Gene3D" id="1.20.1560.10">
    <property type="entry name" value="ABC transporter type 1, transmembrane domain"/>
    <property type="match status" value="1"/>
</dbReference>
<keyword evidence="2" id="KW-0813">Transport</keyword>